<sequence>MHDLCSETMRLVGLACFFLLMLLLLLLQSFSSATEESGKFQHFKTGYMSKFNSVQDKQGFRQNSGEGGSEAILDPAVNPFSLSRRALLGLGFCHLQASSKLFSTPWLPGNPSRASVSVPFQLLYSSLSCCVRTLGCRSLLFPFQVQTVANTDRLAQASYAEARPKLSARVVAQATRVCFERAHNSPRREGVALQWSGRNFMALLVGVHGGAPSLGDEQLRVEQGYPPQVQASAESDQGIRIQMSRVES</sequence>
<organism evidence="2 3">
    <name type="scientific">Vigna unguiculata</name>
    <name type="common">Cowpea</name>
    <dbReference type="NCBI Taxonomy" id="3917"/>
    <lineage>
        <taxon>Eukaryota</taxon>
        <taxon>Viridiplantae</taxon>
        <taxon>Streptophyta</taxon>
        <taxon>Embryophyta</taxon>
        <taxon>Tracheophyta</taxon>
        <taxon>Spermatophyta</taxon>
        <taxon>Magnoliopsida</taxon>
        <taxon>eudicotyledons</taxon>
        <taxon>Gunneridae</taxon>
        <taxon>Pentapetalae</taxon>
        <taxon>rosids</taxon>
        <taxon>fabids</taxon>
        <taxon>Fabales</taxon>
        <taxon>Fabaceae</taxon>
        <taxon>Papilionoideae</taxon>
        <taxon>50 kb inversion clade</taxon>
        <taxon>NPAAA clade</taxon>
        <taxon>indigoferoid/millettioid clade</taxon>
        <taxon>Phaseoleae</taxon>
        <taxon>Vigna</taxon>
    </lineage>
</organism>
<dbReference type="AlphaFoldDB" id="A0A4D6MPM8"/>
<keyword evidence="3" id="KW-1185">Reference proteome</keyword>
<evidence type="ECO:0000256" key="1">
    <source>
        <dbReference type="SAM" id="SignalP"/>
    </source>
</evidence>
<accession>A0A4D6MPM8</accession>
<reference evidence="2 3" key="1">
    <citation type="submission" date="2019-04" db="EMBL/GenBank/DDBJ databases">
        <title>An improved genome assembly and genetic linkage map for asparagus bean, Vigna unguiculata ssp. sesquipedialis.</title>
        <authorList>
            <person name="Xia Q."/>
            <person name="Zhang R."/>
            <person name="Dong Y."/>
        </authorList>
    </citation>
    <scope>NUCLEOTIDE SEQUENCE [LARGE SCALE GENOMIC DNA]</scope>
    <source>
        <tissue evidence="2">Leaf</tissue>
    </source>
</reference>
<feature type="chain" id="PRO_5020024251" evidence="1">
    <location>
        <begin position="34"/>
        <end position="248"/>
    </location>
</feature>
<evidence type="ECO:0000313" key="2">
    <source>
        <dbReference type="EMBL" id="QCE03500.1"/>
    </source>
</evidence>
<dbReference type="EMBL" id="CP039352">
    <property type="protein sequence ID" value="QCE03500.1"/>
    <property type="molecule type" value="Genomic_DNA"/>
</dbReference>
<feature type="signal peptide" evidence="1">
    <location>
        <begin position="1"/>
        <end position="33"/>
    </location>
</feature>
<evidence type="ECO:0000313" key="3">
    <source>
        <dbReference type="Proteomes" id="UP000501690"/>
    </source>
</evidence>
<keyword evidence="1" id="KW-0732">Signal</keyword>
<gene>
    <name evidence="2" type="ORF">DEO72_LG8g1525</name>
</gene>
<dbReference type="Proteomes" id="UP000501690">
    <property type="component" value="Linkage Group LG8"/>
</dbReference>
<proteinExistence type="predicted"/>
<protein>
    <submittedName>
        <fullName evidence="2">Uncharacterized protein</fullName>
    </submittedName>
</protein>
<name>A0A4D6MPM8_VIGUN</name>